<proteinExistence type="predicted"/>
<dbReference type="AlphaFoldDB" id="A0A9W8Y0N6"/>
<sequence>MTEIQRQVARNTTSLDDLSIRGPQVSLVLLYTQELDAIRRRFASVWTEATEINLQGAMLYLFAHCLLLADHEESEAWTADTNHFVATIMQRGQSAALQLIKVIQELGFASAIDPACTKTEDGGAPLLAHPKQHFRLAFYACLFLLQYLDRNPTASVGDQDAARNAVSTVYQIFKQYVSREEVLRAADTIEVLGRSVVPGERRIKTIVKTRMGGSLNYNAVWTASKLRGRQHDPEFTVAASAPEERIESNPLVDVLGVMDNTGATSSSLDAGTPLVLGPDFVFPWGIWDDAAYDGLELGLGDHLFSDLPAPMDLFENS</sequence>
<organism evidence="1 2">
    <name type="scientific">Neocucurbitaria cava</name>
    <dbReference type="NCBI Taxonomy" id="798079"/>
    <lineage>
        <taxon>Eukaryota</taxon>
        <taxon>Fungi</taxon>
        <taxon>Dikarya</taxon>
        <taxon>Ascomycota</taxon>
        <taxon>Pezizomycotina</taxon>
        <taxon>Dothideomycetes</taxon>
        <taxon>Pleosporomycetidae</taxon>
        <taxon>Pleosporales</taxon>
        <taxon>Pleosporineae</taxon>
        <taxon>Cucurbitariaceae</taxon>
        <taxon>Neocucurbitaria</taxon>
    </lineage>
</organism>
<dbReference type="EMBL" id="JAPEUY010000016">
    <property type="protein sequence ID" value="KAJ4364955.1"/>
    <property type="molecule type" value="Genomic_DNA"/>
</dbReference>
<reference evidence="1" key="1">
    <citation type="submission" date="2022-10" db="EMBL/GenBank/DDBJ databases">
        <title>Tapping the CABI collections for fungal endophytes: first genome assemblies for Collariella, Neodidymelliopsis, Ascochyta clinopodiicola, Didymella pomorum, Didymosphaeria variabile, Neocosmospora piperis and Neocucurbitaria cava.</title>
        <authorList>
            <person name="Hill R."/>
        </authorList>
    </citation>
    <scope>NUCLEOTIDE SEQUENCE</scope>
    <source>
        <strain evidence="1">IMI 356814</strain>
    </source>
</reference>
<evidence type="ECO:0000313" key="2">
    <source>
        <dbReference type="Proteomes" id="UP001140560"/>
    </source>
</evidence>
<name>A0A9W8Y0N6_9PLEO</name>
<dbReference type="OrthoDB" id="3782687at2759"/>
<protein>
    <submittedName>
        <fullName evidence="1">Uncharacterized protein</fullName>
    </submittedName>
</protein>
<accession>A0A9W8Y0N6</accession>
<evidence type="ECO:0000313" key="1">
    <source>
        <dbReference type="EMBL" id="KAJ4364955.1"/>
    </source>
</evidence>
<dbReference type="Proteomes" id="UP001140560">
    <property type="component" value="Unassembled WGS sequence"/>
</dbReference>
<comment type="caution">
    <text evidence="1">The sequence shown here is derived from an EMBL/GenBank/DDBJ whole genome shotgun (WGS) entry which is preliminary data.</text>
</comment>
<keyword evidence="2" id="KW-1185">Reference proteome</keyword>
<gene>
    <name evidence="1" type="ORF">N0V83_008571</name>
</gene>